<feature type="transmembrane region" description="Helical" evidence="6">
    <location>
        <begin position="213"/>
        <end position="231"/>
    </location>
</feature>
<feature type="transmembrane region" description="Helical" evidence="6">
    <location>
        <begin position="279"/>
        <end position="300"/>
    </location>
</feature>
<keyword evidence="2 6" id="KW-0812">Transmembrane</keyword>
<dbReference type="InterPro" id="IPR020846">
    <property type="entry name" value="MFS_dom"/>
</dbReference>
<dbReference type="PANTHER" id="PTHR23501:SF59">
    <property type="entry name" value="MAJOR FACILITATOR SUPERFAMILY (MFS) PROFILE DOMAIN-CONTAINING PROTEIN-RELATED"/>
    <property type="match status" value="1"/>
</dbReference>
<evidence type="ECO:0000256" key="2">
    <source>
        <dbReference type="ARBA" id="ARBA00022692"/>
    </source>
</evidence>
<comment type="caution">
    <text evidence="8">The sequence shown here is derived from an EMBL/GenBank/DDBJ whole genome shotgun (WGS) entry which is preliminary data.</text>
</comment>
<feature type="region of interest" description="Disordered" evidence="5">
    <location>
        <begin position="1"/>
        <end position="38"/>
    </location>
</feature>
<sequence>MDDKSTAQAGQLSDETLKDNASAGVSTATLNSPEQPSEILTNKEVFNDNSIQTEVNNEIAKVDAADSKGETASENSTGEWRFTRRAQLVFATLATLSLMVALDGTSISVALPIISNALHGTAIEAFWSGTSYLLTSTVLQPLFASLSNIFGRRPIMVISIVLFFVGCLVSGLANNFTTMLVGRSIQGVGGGGILALTEIIVTDIVPLRLRGQYLGILNGMWTIGSVAGPVLGGGFSESVSWRWIFYINFPFAGVGLVMTVLFLRLNFIPTSLLAKLRRIDYIGATIFMASTTSFMIPLSWGGVQYSWSSWRTLVPLILGFVGLLAFAYYEYRYAEHPIIPLEIFTSKTATVSFIGTVIQGLVLWCALYFCPLYFQAVKGYSPTMSGVAIFPDSFTVAPSAMVAGLIITKIGKYRWAVWVGWVLTTLGFGLLCVLQVGTSIPGWIFLEFSVGFGLGVIFPAVTFAIQASAKHETLAMAVAMTSFFRSFGQAIGVAIGGVVFQNRMYANLLQYTELAPYAREYSQDAAGLVQVINAMDDGPTKHDLRTAFTDSLRIIWVVCCVFSAVGFVFSLWTKEYDVNQALMSDQGLRDKHKPAPSSDV</sequence>
<feature type="transmembrane region" description="Helical" evidence="6">
    <location>
        <begin position="155"/>
        <end position="173"/>
    </location>
</feature>
<dbReference type="Pfam" id="PF07690">
    <property type="entry name" value="MFS_1"/>
    <property type="match status" value="1"/>
</dbReference>
<dbReference type="InterPro" id="IPR036259">
    <property type="entry name" value="MFS_trans_sf"/>
</dbReference>
<dbReference type="FunFam" id="1.20.1720.10:FF:000018">
    <property type="entry name" value="Putative MFS multidrug transporter"/>
    <property type="match status" value="1"/>
</dbReference>
<gene>
    <name evidence="8" type="ORF">GQ26_0180070</name>
</gene>
<dbReference type="InterPro" id="IPR011701">
    <property type="entry name" value="MFS"/>
</dbReference>
<dbReference type="Gene3D" id="1.20.1250.20">
    <property type="entry name" value="MFS general substrate transporter like domains"/>
    <property type="match status" value="1"/>
</dbReference>
<dbReference type="HOGENOM" id="CLU_000960_22_0_1"/>
<dbReference type="CDD" id="cd17502">
    <property type="entry name" value="MFS_Azr1_MDR_like"/>
    <property type="match status" value="1"/>
</dbReference>
<dbReference type="GO" id="GO:0005886">
    <property type="term" value="C:plasma membrane"/>
    <property type="evidence" value="ECO:0007669"/>
    <property type="project" value="TreeGrafter"/>
</dbReference>
<feature type="transmembrane region" description="Helical" evidence="6">
    <location>
        <begin position="185"/>
        <end position="206"/>
    </location>
</feature>
<protein>
    <submittedName>
        <fullName evidence="8">Putative MFS-type transporter</fullName>
    </submittedName>
</protein>
<dbReference type="FunFam" id="1.20.1250.20:FF:000786">
    <property type="entry name" value="MFS multidrug transporter, putative"/>
    <property type="match status" value="1"/>
</dbReference>
<feature type="transmembrane region" description="Helical" evidence="6">
    <location>
        <begin position="350"/>
        <end position="374"/>
    </location>
</feature>
<evidence type="ECO:0000256" key="3">
    <source>
        <dbReference type="ARBA" id="ARBA00022989"/>
    </source>
</evidence>
<dbReference type="EMBL" id="JPOX01000018">
    <property type="protein sequence ID" value="KFX46483.1"/>
    <property type="molecule type" value="Genomic_DNA"/>
</dbReference>
<dbReference type="Gene3D" id="1.20.1720.10">
    <property type="entry name" value="Multidrug resistance protein D"/>
    <property type="match status" value="1"/>
</dbReference>
<keyword evidence="3 6" id="KW-1133">Transmembrane helix</keyword>
<feature type="domain" description="Major facilitator superfamily (MFS) profile" evidence="7">
    <location>
        <begin position="89"/>
        <end position="578"/>
    </location>
</feature>
<feature type="transmembrane region" description="Helical" evidence="6">
    <location>
        <begin position="243"/>
        <end position="267"/>
    </location>
</feature>
<comment type="subcellular location">
    <subcellularLocation>
        <location evidence="1">Membrane</location>
        <topology evidence="1">Multi-pass membrane protein</topology>
    </subcellularLocation>
</comment>
<dbReference type="PROSITE" id="PS50850">
    <property type="entry name" value="MFS"/>
    <property type="match status" value="1"/>
</dbReference>
<evidence type="ECO:0000259" key="7">
    <source>
        <dbReference type="PROSITE" id="PS50850"/>
    </source>
</evidence>
<feature type="transmembrane region" description="Helical" evidence="6">
    <location>
        <begin position="125"/>
        <end position="143"/>
    </location>
</feature>
<proteinExistence type="predicted"/>
<dbReference type="PANTHER" id="PTHR23501">
    <property type="entry name" value="MAJOR FACILITATOR SUPERFAMILY"/>
    <property type="match status" value="1"/>
</dbReference>
<dbReference type="SUPFAM" id="SSF103473">
    <property type="entry name" value="MFS general substrate transporter"/>
    <property type="match status" value="1"/>
</dbReference>
<feature type="transmembrane region" description="Helical" evidence="6">
    <location>
        <begin position="554"/>
        <end position="573"/>
    </location>
</feature>
<feature type="transmembrane region" description="Helical" evidence="6">
    <location>
        <begin position="88"/>
        <end position="113"/>
    </location>
</feature>
<feature type="transmembrane region" description="Helical" evidence="6">
    <location>
        <begin position="386"/>
        <end position="408"/>
    </location>
</feature>
<evidence type="ECO:0000313" key="8">
    <source>
        <dbReference type="EMBL" id="KFX46483.1"/>
    </source>
</evidence>
<dbReference type="AlphaFoldDB" id="A0A093XMP9"/>
<accession>A0A093XMP9</accession>
<feature type="compositionally biased region" description="Polar residues" evidence="5">
    <location>
        <begin position="23"/>
        <end position="38"/>
    </location>
</feature>
<evidence type="ECO:0000256" key="5">
    <source>
        <dbReference type="SAM" id="MobiDB-lite"/>
    </source>
</evidence>
<feature type="compositionally biased region" description="Polar residues" evidence="5">
    <location>
        <begin position="1"/>
        <end position="14"/>
    </location>
</feature>
<organism evidence="8">
    <name type="scientific">Talaromyces marneffei PM1</name>
    <dbReference type="NCBI Taxonomy" id="1077442"/>
    <lineage>
        <taxon>Eukaryota</taxon>
        <taxon>Fungi</taxon>
        <taxon>Dikarya</taxon>
        <taxon>Ascomycota</taxon>
        <taxon>Pezizomycotina</taxon>
        <taxon>Eurotiomycetes</taxon>
        <taxon>Eurotiomycetidae</taxon>
        <taxon>Eurotiales</taxon>
        <taxon>Trichocomaceae</taxon>
        <taxon>Talaromyces</taxon>
        <taxon>Talaromyces sect. Talaromyces</taxon>
    </lineage>
</organism>
<feature type="transmembrane region" description="Helical" evidence="6">
    <location>
        <begin position="443"/>
        <end position="465"/>
    </location>
</feature>
<dbReference type="eggNOG" id="KOG0254">
    <property type="taxonomic scope" value="Eukaryota"/>
</dbReference>
<feature type="transmembrane region" description="Helical" evidence="6">
    <location>
        <begin position="415"/>
        <end position="437"/>
    </location>
</feature>
<feature type="transmembrane region" description="Helical" evidence="6">
    <location>
        <begin position="477"/>
        <end position="500"/>
    </location>
</feature>
<dbReference type="PRINTS" id="PR01036">
    <property type="entry name" value="TCRTETB"/>
</dbReference>
<feature type="transmembrane region" description="Helical" evidence="6">
    <location>
        <begin position="312"/>
        <end position="329"/>
    </location>
</feature>
<dbReference type="GO" id="GO:0022857">
    <property type="term" value="F:transmembrane transporter activity"/>
    <property type="evidence" value="ECO:0007669"/>
    <property type="project" value="InterPro"/>
</dbReference>
<evidence type="ECO:0000256" key="1">
    <source>
        <dbReference type="ARBA" id="ARBA00004141"/>
    </source>
</evidence>
<name>A0A093XMP9_TALMA</name>
<evidence type="ECO:0000256" key="4">
    <source>
        <dbReference type="ARBA" id="ARBA00023136"/>
    </source>
</evidence>
<reference evidence="8" key="1">
    <citation type="journal article" date="2014" name="PLoS Genet.">
        <title>Signature Gene Expression Reveals Novel Clues to the Molecular Mechanisms of Dimorphic Transition in Penicillium marneffei.</title>
        <authorList>
            <person name="Yang E."/>
            <person name="Wang G."/>
            <person name="Cai J."/>
            <person name="Woo P.C."/>
            <person name="Lau S.K."/>
            <person name="Yuen K.-Y."/>
            <person name="Chow W.-N."/>
            <person name="Lin X."/>
        </authorList>
    </citation>
    <scope>NUCLEOTIDE SEQUENCE [LARGE SCALE GENOMIC DNA]</scope>
    <source>
        <strain evidence="8">PM1</strain>
    </source>
</reference>
<evidence type="ECO:0000256" key="6">
    <source>
        <dbReference type="SAM" id="Phobius"/>
    </source>
</evidence>
<keyword evidence="4 6" id="KW-0472">Membrane</keyword>